<organism evidence="1">
    <name type="scientific">Arundo donax</name>
    <name type="common">Giant reed</name>
    <name type="synonym">Donax arundinaceus</name>
    <dbReference type="NCBI Taxonomy" id="35708"/>
    <lineage>
        <taxon>Eukaryota</taxon>
        <taxon>Viridiplantae</taxon>
        <taxon>Streptophyta</taxon>
        <taxon>Embryophyta</taxon>
        <taxon>Tracheophyta</taxon>
        <taxon>Spermatophyta</taxon>
        <taxon>Magnoliopsida</taxon>
        <taxon>Liliopsida</taxon>
        <taxon>Poales</taxon>
        <taxon>Poaceae</taxon>
        <taxon>PACMAD clade</taxon>
        <taxon>Arundinoideae</taxon>
        <taxon>Arundineae</taxon>
        <taxon>Arundo</taxon>
    </lineage>
</organism>
<proteinExistence type="predicted"/>
<sequence>MPCLIVTRRSMHLLKTFFVLLRKRLYFRPGLHLLFGQGLVFGTTYG</sequence>
<reference evidence="1" key="2">
    <citation type="journal article" date="2015" name="Data Brief">
        <title>Shoot transcriptome of the giant reed, Arundo donax.</title>
        <authorList>
            <person name="Barrero R.A."/>
            <person name="Guerrero F.D."/>
            <person name="Moolhuijzen P."/>
            <person name="Goolsby J.A."/>
            <person name="Tidwell J."/>
            <person name="Bellgard S.E."/>
            <person name="Bellgard M.I."/>
        </authorList>
    </citation>
    <scope>NUCLEOTIDE SEQUENCE</scope>
    <source>
        <tissue evidence="1">Shoot tissue taken approximately 20 cm above the soil surface</tissue>
    </source>
</reference>
<dbReference type="EMBL" id="GBRH01204758">
    <property type="protein sequence ID" value="JAD93137.1"/>
    <property type="molecule type" value="Transcribed_RNA"/>
</dbReference>
<protein>
    <submittedName>
        <fullName evidence="1">SH-1</fullName>
    </submittedName>
</protein>
<name>A0A0A9EAZ3_ARUDO</name>
<evidence type="ECO:0000313" key="1">
    <source>
        <dbReference type="EMBL" id="JAD93137.1"/>
    </source>
</evidence>
<accession>A0A0A9EAZ3</accession>
<dbReference type="AlphaFoldDB" id="A0A0A9EAZ3"/>
<reference evidence="1" key="1">
    <citation type="submission" date="2014-09" db="EMBL/GenBank/DDBJ databases">
        <authorList>
            <person name="Magalhaes I.L.F."/>
            <person name="Oliveira U."/>
            <person name="Santos F.R."/>
            <person name="Vidigal T.H.D.A."/>
            <person name="Brescovit A.D."/>
            <person name="Santos A.J."/>
        </authorList>
    </citation>
    <scope>NUCLEOTIDE SEQUENCE</scope>
    <source>
        <tissue evidence="1">Shoot tissue taken approximately 20 cm above the soil surface</tissue>
    </source>
</reference>